<organism evidence="2 3">
    <name type="scientific">Ostreobium quekettii</name>
    <dbReference type="NCBI Taxonomy" id="121088"/>
    <lineage>
        <taxon>Eukaryota</taxon>
        <taxon>Viridiplantae</taxon>
        <taxon>Chlorophyta</taxon>
        <taxon>core chlorophytes</taxon>
        <taxon>Ulvophyceae</taxon>
        <taxon>TCBD clade</taxon>
        <taxon>Bryopsidales</taxon>
        <taxon>Ostreobineae</taxon>
        <taxon>Ostreobiaceae</taxon>
        <taxon>Ostreobium</taxon>
    </lineage>
</organism>
<comment type="caution">
    <text evidence="2">The sequence shown here is derived from an EMBL/GenBank/DDBJ whole genome shotgun (WGS) entry which is preliminary data.</text>
</comment>
<gene>
    <name evidence="2" type="ORF">OSTQU699_LOCUS2446</name>
</gene>
<accession>A0A8S1IPN6</accession>
<protein>
    <submittedName>
        <fullName evidence="2">Uncharacterized protein</fullName>
    </submittedName>
</protein>
<keyword evidence="3" id="KW-1185">Reference proteome</keyword>
<name>A0A8S1IPN6_9CHLO</name>
<feature type="region of interest" description="Disordered" evidence="1">
    <location>
        <begin position="59"/>
        <end position="106"/>
    </location>
</feature>
<evidence type="ECO:0000313" key="3">
    <source>
        <dbReference type="Proteomes" id="UP000708148"/>
    </source>
</evidence>
<feature type="compositionally biased region" description="Basic and acidic residues" evidence="1">
    <location>
        <begin position="96"/>
        <end position="106"/>
    </location>
</feature>
<dbReference type="Proteomes" id="UP000708148">
    <property type="component" value="Unassembled WGS sequence"/>
</dbReference>
<dbReference type="EMBL" id="CAJHUC010000601">
    <property type="protein sequence ID" value="CAD7697085.1"/>
    <property type="molecule type" value="Genomic_DNA"/>
</dbReference>
<sequence>MHRGNTYGAEESQRIAMYGVAWWTGVANSKECHWRPLPSLKEGSSAIIATIAYHRYHHLSSSPNDKSRGPAKETAGTSSPAHSSPVEPCMNTSRLQDLRHVSLHER</sequence>
<evidence type="ECO:0000313" key="2">
    <source>
        <dbReference type="EMBL" id="CAD7697085.1"/>
    </source>
</evidence>
<reference evidence="2" key="1">
    <citation type="submission" date="2020-12" db="EMBL/GenBank/DDBJ databases">
        <authorList>
            <person name="Iha C."/>
        </authorList>
    </citation>
    <scope>NUCLEOTIDE SEQUENCE</scope>
</reference>
<evidence type="ECO:0000256" key="1">
    <source>
        <dbReference type="SAM" id="MobiDB-lite"/>
    </source>
</evidence>
<dbReference type="AlphaFoldDB" id="A0A8S1IPN6"/>
<proteinExistence type="predicted"/>